<dbReference type="Proteomes" id="UP000414233">
    <property type="component" value="Unassembled WGS sequence"/>
</dbReference>
<keyword evidence="2" id="KW-1185">Reference proteome</keyword>
<evidence type="ECO:0000313" key="1">
    <source>
        <dbReference type="EMBL" id="VVE12703.1"/>
    </source>
</evidence>
<proteinExistence type="predicted"/>
<dbReference type="EMBL" id="CABPRZ010000009">
    <property type="protein sequence ID" value="VVE12703.1"/>
    <property type="molecule type" value="Genomic_DNA"/>
</dbReference>
<organism evidence="1 2">
    <name type="scientific">Pandoraea terrae</name>
    <dbReference type="NCBI Taxonomy" id="1537710"/>
    <lineage>
        <taxon>Bacteria</taxon>
        <taxon>Pseudomonadati</taxon>
        <taxon>Pseudomonadota</taxon>
        <taxon>Betaproteobacteria</taxon>
        <taxon>Burkholderiales</taxon>
        <taxon>Burkholderiaceae</taxon>
        <taxon>Pandoraea</taxon>
    </lineage>
</organism>
<sequence>MTNILDKKKTGYSLPCSAPQREYVPLELSGADVVVSG</sequence>
<accession>A0A5E4VLD6</accession>
<evidence type="ECO:0000313" key="2">
    <source>
        <dbReference type="Proteomes" id="UP000414233"/>
    </source>
</evidence>
<dbReference type="AlphaFoldDB" id="A0A5E4VLD6"/>
<protein>
    <submittedName>
        <fullName evidence="1">Uncharacterized protein</fullName>
    </submittedName>
</protein>
<reference evidence="1 2" key="1">
    <citation type="submission" date="2019-08" db="EMBL/GenBank/DDBJ databases">
        <authorList>
            <person name="Peeters C."/>
        </authorList>
    </citation>
    <scope>NUCLEOTIDE SEQUENCE [LARGE SCALE GENOMIC DNA]</scope>
    <source>
        <strain evidence="1 2">LMG 30175</strain>
    </source>
</reference>
<gene>
    <name evidence="1" type="ORF">PTE30175_02646</name>
</gene>
<name>A0A5E4VLD6_9BURK</name>